<dbReference type="PANTHER" id="PTHR28035:SF1">
    <property type="entry name" value="MITOCHONDRIAL DISTRIBUTION AND MORPHOLOGY PROTEIN 10"/>
    <property type="match status" value="1"/>
</dbReference>
<dbReference type="HAMAP" id="MF_03102">
    <property type="entry name" value="Mdm10"/>
    <property type="match status" value="1"/>
</dbReference>
<keyword evidence="3 6" id="KW-1000">Mitochondrion outer membrane</keyword>
<keyword evidence="2 6" id="KW-0812">Transmembrane</keyword>
<feature type="region of interest" description="Disordered" evidence="7">
    <location>
        <begin position="208"/>
        <end position="252"/>
    </location>
</feature>
<comment type="caution">
    <text evidence="8">The sequence shown here is derived from an EMBL/GenBank/DDBJ whole genome shotgun (WGS) entry which is preliminary data.</text>
</comment>
<name>A0ABR3XWT4_9PEZI</name>
<reference evidence="8 9" key="1">
    <citation type="journal article" date="2024" name="IMA Fungus">
        <title>IMA Genome - F19 : A genome assembly and annotation guide to empower mycologists, including annotated draft genome sequences of Ceratocystis pirilliformis, Diaporthe australafricana, Fusarium ophioides, Paecilomyces lecythidis, and Sporothrix stenoceras.</title>
        <authorList>
            <person name="Aylward J."/>
            <person name="Wilson A.M."/>
            <person name="Visagie C.M."/>
            <person name="Spraker J."/>
            <person name="Barnes I."/>
            <person name="Buitendag C."/>
            <person name="Ceriani C."/>
            <person name="Del Mar Angel L."/>
            <person name="du Plessis D."/>
            <person name="Fuchs T."/>
            <person name="Gasser K."/>
            <person name="Kramer D."/>
            <person name="Li W."/>
            <person name="Munsamy K."/>
            <person name="Piso A."/>
            <person name="Price J.L."/>
            <person name="Sonnekus B."/>
            <person name="Thomas C."/>
            <person name="van der Nest A."/>
            <person name="van Dijk A."/>
            <person name="van Heerden A."/>
            <person name="van Vuuren N."/>
            <person name="Yilmaz N."/>
            <person name="Duong T.A."/>
            <person name="van der Merwe N.A."/>
            <person name="Wingfield M.J."/>
            <person name="Wingfield B.D."/>
        </authorList>
    </citation>
    <scope>NUCLEOTIDE SEQUENCE [LARGE SCALE GENOMIC DNA]</scope>
    <source>
        <strain evidence="8 9">CMW 18300</strain>
    </source>
</reference>
<keyword evidence="9" id="KW-1185">Reference proteome</keyword>
<proteinExistence type="inferred from homology"/>
<dbReference type="PANTHER" id="PTHR28035">
    <property type="entry name" value="MITOCHONDRIAL DISTRIBUTION AND MORPHOLOGY PROTEIN 10"/>
    <property type="match status" value="1"/>
</dbReference>
<dbReference type="InterPro" id="IPR027539">
    <property type="entry name" value="Mdm10"/>
</dbReference>
<evidence type="ECO:0000256" key="3">
    <source>
        <dbReference type="ARBA" id="ARBA00022787"/>
    </source>
</evidence>
<organism evidence="8 9">
    <name type="scientific">Diaporthe australafricana</name>
    <dbReference type="NCBI Taxonomy" id="127596"/>
    <lineage>
        <taxon>Eukaryota</taxon>
        <taxon>Fungi</taxon>
        <taxon>Dikarya</taxon>
        <taxon>Ascomycota</taxon>
        <taxon>Pezizomycotina</taxon>
        <taxon>Sordariomycetes</taxon>
        <taxon>Sordariomycetidae</taxon>
        <taxon>Diaporthales</taxon>
        <taxon>Diaporthaceae</taxon>
        <taxon>Diaporthe</taxon>
    </lineage>
</organism>
<comment type="subcellular location">
    <subcellularLocation>
        <location evidence="6">Mitochondrion outer membrane</location>
        <topology evidence="6">Multi-pass membrane protein</topology>
    </subcellularLocation>
    <text evidence="6">The ERMES/MDM complex localizes to a few discrete foci (around 10 per single cell), that represent mitochondria-endoplasmic reticulum junctions. These foci are often found next to mtDNA nucleoids.</text>
</comment>
<dbReference type="Proteomes" id="UP001583177">
    <property type="component" value="Unassembled WGS sequence"/>
</dbReference>
<comment type="subunit">
    <text evidence="6">Component of the ER-mitochondria encounter structure (ERMES) or MDM complex, composed of MMM1, MDM10, MDM12 and MDM34. Associates with the mitochondrial outer membrane sorting assembly machinery SAM(core) complex.</text>
</comment>
<evidence type="ECO:0000256" key="4">
    <source>
        <dbReference type="ARBA" id="ARBA00023128"/>
    </source>
</evidence>
<keyword evidence="1 6" id="KW-1134">Transmembrane beta strand</keyword>
<dbReference type="EMBL" id="JAWRVE010000008">
    <property type="protein sequence ID" value="KAL1880136.1"/>
    <property type="molecule type" value="Genomic_DNA"/>
</dbReference>
<feature type="region of interest" description="Disordered" evidence="7">
    <location>
        <begin position="363"/>
        <end position="383"/>
    </location>
</feature>
<gene>
    <name evidence="6 8" type="primary">MDM10</name>
    <name evidence="8" type="ORF">Daus18300_001499</name>
</gene>
<evidence type="ECO:0000256" key="2">
    <source>
        <dbReference type="ARBA" id="ARBA00022692"/>
    </source>
</evidence>
<comment type="function">
    <text evidence="6">Component of the ERMES/MDM complex, which serves as a molecular tether to connect the endoplasmic reticulum and mitochondria. Components of this complex are involved in the control of mitochondrial shape and protein biogenesis and may function in phospholipid exchange. MDM10 is involved in the late assembly steps of the general translocase of the mitochondrial outer membrane (TOM complex). Functions in the TOM40-specific route of the assembly of outer membrane beta-barrel proteins, including the association of TOM40 with the receptor TOM22 and small TOM proteins. Can associate with the SAM(core) complex as well as the MDM12-MMM1 complex, both involved in late steps of the major beta-barrel assembly pathway, that is responsible for biogenesis of all outer membrane beta-barrel proteins. May act as a switch that shuttles between both complexes and channels precursor proteins into the TOM40-specific pathway. Plays a role in mitochondrial morphology and in the inheritance of mitochondria.</text>
</comment>
<evidence type="ECO:0000256" key="6">
    <source>
        <dbReference type="HAMAP-Rule" id="MF_03102"/>
    </source>
</evidence>
<keyword evidence="5 6" id="KW-0472">Membrane</keyword>
<evidence type="ECO:0000256" key="5">
    <source>
        <dbReference type="ARBA" id="ARBA00023136"/>
    </source>
</evidence>
<evidence type="ECO:0000313" key="8">
    <source>
        <dbReference type="EMBL" id="KAL1880136.1"/>
    </source>
</evidence>
<sequence>MRDFIAYLQEAFITASGGNTYDNSYSSLDLTSRSLLHFPTPTGSRITLSSFVRPKFGTSYSIGIKDGWVSYLYSTHPADTPTSSDRIPLPSLLRSYRSLSTTAAAHAVGHGLVYGRLYLPQSRLEALLAARVSREVNLTIRAVSQETLRHGGTALALASWDDPAGCFGVETLASSDGGVLGLRGLWNATNPPAPAPAHLGGTETFSGAAAAAQPSTAIPTTATSSSPFPDTTTTTSTTNSHSNSSSNVDKERINGRFSVGGEIYYGLQNKSGGLSLGGRFQTLPTHAGTPLTAALTFNLLGHLSATYAVMAGRGCTLASQFGFNFYSYESDWAVGMELWRGGGGGGGGGGASRKEAPLGVASADVADGQSGDGPDRVDSDGLDVPPQEAEAVLAARTAGLDQDIDPSLAEAMHAREASNNSIKTAAAAASTTATLPISKQVTNNQRSFQAKLEWRLDGDGDSNNEPSEVYYDPSTGAKLTTTGLKEYSSLAQGAWDSDEDDDSPAGVVKCRCDQHMRVGLMYEGRYKSLLFSLGTDVDLRRLDAPFQGVGLAVQFSS</sequence>
<comment type="domain">
    <text evidence="6">Lacks alpha-helical transmembrane segments, suggesting that it resides in the membrane via beta-sheet conformations similar to those predicted for other outer membrane proteins and porin.</text>
</comment>
<evidence type="ECO:0000256" key="1">
    <source>
        <dbReference type="ARBA" id="ARBA00022452"/>
    </source>
</evidence>
<comment type="similarity">
    <text evidence="6">Belongs to the MDM10 family.</text>
</comment>
<evidence type="ECO:0000313" key="9">
    <source>
        <dbReference type="Proteomes" id="UP001583177"/>
    </source>
</evidence>
<keyword evidence="4 6" id="KW-0496">Mitochondrion</keyword>
<feature type="compositionally biased region" description="Low complexity" evidence="7">
    <location>
        <begin position="208"/>
        <end position="247"/>
    </location>
</feature>
<dbReference type="Pfam" id="PF12519">
    <property type="entry name" value="MDM10"/>
    <property type="match status" value="1"/>
</dbReference>
<protein>
    <recommendedName>
        <fullName evidence="6">Mitochondrial distribution and morphology protein 10</fullName>
    </recommendedName>
    <alternativeName>
        <fullName evidence="6">Mitochondrial inheritance component MDM10</fullName>
    </alternativeName>
</protein>
<evidence type="ECO:0000256" key="7">
    <source>
        <dbReference type="SAM" id="MobiDB-lite"/>
    </source>
</evidence>
<accession>A0ABR3XWT4</accession>